<reference evidence="1" key="1">
    <citation type="submission" date="2023-06" db="EMBL/GenBank/DDBJ databases">
        <title>Reference genome for the Northern bat (Eptesicus nilssonii), a most northern bat species.</title>
        <authorList>
            <person name="Laine V.N."/>
            <person name="Pulliainen A.T."/>
            <person name="Lilley T.M."/>
        </authorList>
    </citation>
    <scope>NUCLEOTIDE SEQUENCE</scope>
    <source>
        <strain evidence="1">BLF_Eptnil</strain>
        <tissue evidence="1">Kidney</tissue>
    </source>
</reference>
<accession>A0AA40I629</accession>
<dbReference type="AlphaFoldDB" id="A0AA40I629"/>
<dbReference type="PANTHER" id="PTHR45913:SF5">
    <property type="entry name" value="GENERAL TRANSCRIPTION FACTOR II-I REPEAT DOMAIN-CONTAINING PROTEIN 2A-LIKE PROTEIN"/>
    <property type="match status" value="1"/>
</dbReference>
<dbReference type="SUPFAM" id="SSF53098">
    <property type="entry name" value="Ribonuclease H-like"/>
    <property type="match status" value="1"/>
</dbReference>
<gene>
    <name evidence="1" type="ORF">QTO34_014300</name>
</gene>
<dbReference type="EMBL" id="JAULJE010000004">
    <property type="protein sequence ID" value="KAK1343747.1"/>
    <property type="molecule type" value="Genomic_DNA"/>
</dbReference>
<comment type="caution">
    <text evidence="1">The sequence shown here is derived from an EMBL/GenBank/DDBJ whole genome shotgun (WGS) entry which is preliminary data.</text>
</comment>
<sequence length="329" mass="36869">MGPATGHRHLDLLNSGYATWSSAPSLLPAQSDNVIQRSYVVSEQVTKKLRPPVEGEFVKEVMAAAVELLAPDKLKLFQSVSLSQRTVSDQIVDLAQDIEKILEDSAGDFQFSSLACDATTDITNTAQLAIIVCGITAELDAREELLSVGAVHGTTRGEDLFERLVLSMKKFELRFENVSDLTIDGAPAMVGLHKKRVKRICQEIIGLSLDPSDLIICHCIIHQESLCAQIGFNSHLFKELLNDLGSEYGDLIYHCEVRWLRCGNMLMRFYERWDEVKQFMEMKGKPVMELTFMVDITKYLSELNVKLQGPNQLLSSLLSNETSFKLNLR</sequence>
<proteinExistence type="predicted"/>
<keyword evidence="2" id="KW-1185">Reference proteome</keyword>
<name>A0AA40I629_CNENI</name>
<evidence type="ECO:0000313" key="1">
    <source>
        <dbReference type="EMBL" id="KAK1343747.1"/>
    </source>
</evidence>
<organism evidence="1 2">
    <name type="scientific">Cnephaeus nilssonii</name>
    <name type="common">Northern bat</name>
    <name type="synonym">Eptesicus nilssonii</name>
    <dbReference type="NCBI Taxonomy" id="3371016"/>
    <lineage>
        <taxon>Eukaryota</taxon>
        <taxon>Metazoa</taxon>
        <taxon>Chordata</taxon>
        <taxon>Craniata</taxon>
        <taxon>Vertebrata</taxon>
        <taxon>Euteleostomi</taxon>
        <taxon>Mammalia</taxon>
        <taxon>Eutheria</taxon>
        <taxon>Laurasiatheria</taxon>
        <taxon>Chiroptera</taxon>
        <taxon>Yangochiroptera</taxon>
        <taxon>Vespertilionidae</taxon>
        <taxon>Cnephaeus</taxon>
    </lineage>
</organism>
<dbReference type="Proteomes" id="UP001177744">
    <property type="component" value="Unassembled WGS sequence"/>
</dbReference>
<dbReference type="InterPro" id="IPR012337">
    <property type="entry name" value="RNaseH-like_sf"/>
</dbReference>
<protein>
    <submittedName>
        <fullName evidence="1">Uncharacterized protein</fullName>
    </submittedName>
</protein>
<dbReference type="PANTHER" id="PTHR45913">
    <property type="entry name" value="EPM2A-INTERACTING PROTEIN 1"/>
    <property type="match status" value="1"/>
</dbReference>
<evidence type="ECO:0000313" key="2">
    <source>
        <dbReference type="Proteomes" id="UP001177744"/>
    </source>
</evidence>